<keyword evidence="8" id="KW-0808">Transferase</keyword>
<dbReference type="InterPro" id="IPR015422">
    <property type="entry name" value="PyrdxlP-dep_Trfase_small"/>
</dbReference>
<accession>A0A517QPH1</accession>
<sequence>MTEQRQRIYLDNAATSFPKPPSVYDAVNEYQTELGGAVGRGATQVGARIQSRVDRCRNRLAKLLDVASQQHLFFTFNGTDSLNLALHGILNAGDHVVTTCWEHNSVLRPLHALATSRNVETTFLGGDELGQIDLEQLKATLAKKTKLVCTTHASNVTGIIQPVKQVVELAHAAGAYVLLDAAQTVGHFPVSMRELNVDFLACPGHKGLLGPLGTGLLAIRPGLEVELPSHRQGGTGTTSESESQPESLPEKYESGNHNAPGLFGLEAALGWLETETVEKIHLQGQKLTKQFVEGLRALPSIETYFTDGEPDRVSLVSLNTDKLEPQVLCSLLDEHFGIETRSGLHCAPRAHAEIGTQARGGTTRFSFGAFNTPEQIDVTLEAIGQIVASF</sequence>
<dbReference type="Gene3D" id="3.90.1150.10">
    <property type="entry name" value="Aspartate Aminotransferase, domain 1"/>
    <property type="match status" value="1"/>
</dbReference>
<dbReference type="Proteomes" id="UP000315724">
    <property type="component" value="Chromosome"/>
</dbReference>
<comment type="similarity">
    <text evidence="2">Belongs to the class-V pyridoxal-phosphate-dependent aminotransferase family. Csd subfamily.</text>
</comment>
<dbReference type="Pfam" id="PF00266">
    <property type="entry name" value="Aminotran_5"/>
    <property type="match status" value="1"/>
</dbReference>
<evidence type="ECO:0000313" key="8">
    <source>
        <dbReference type="EMBL" id="QDT33494.1"/>
    </source>
</evidence>
<dbReference type="PANTHER" id="PTHR43586">
    <property type="entry name" value="CYSTEINE DESULFURASE"/>
    <property type="match status" value="1"/>
</dbReference>
<proteinExistence type="inferred from homology"/>
<evidence type="ECO:0000256" key="3">
    <source>
        <dbReference type="ARBA" id="ARBA00012239"/>
    </source>
</evidence>
<evidence type="ECO:0000256" key="6">
    <source>
        <dbReference type="SAM" id="MobiDB-lite"/>
    </source>
</evidence>
<reference evidence="8 9" key="1">
    <citation type="submission" date="2019-02" db="EMBL/GenBank/DDBJ databases">
        <title>Deep-cultivation of Planctomycetes and their phenomic and genomic characterization uncovers novel biology.</title>
        <authorList>
            <person name="Wiegand S."/>
            <person name="Jogler M."/>
            <person name="Boedeker C."/>
            <person name="Pinto D."/>
            <person name="Vollmers J."/>
            <person name="Rivas-Marin E."/>
            <person name="Kohn T."/>
            <person name="Peeters S.H."/>
            <person name="Heuer A."/>
            <person name="Rast P."/>
            <person name="Oberbeckmann S."/>
            <person name="Bunk B."/>
            <person name="Jeske O."/>
            <person name="Meyerdierks A."/>
            <person name="Storesund J.E."/>
            <person name="Kallscheuer N."/>
            <person name="Luecker S."/>
            <person name="Lage O.M."/>
            <person name="Pohl T."/>
            <person name="Merkel B.J."/>
            <person name="Hornburger P."/>
            <person name="Mueller R.-W."/>
            <person name="Bruemmer F."/>
            <person name="Labrenz M."/>
            <person name="Spormann A.M."/>
            <person name="Op den Camp H."/>
            <person name="Overmann J."/>
            <person name="Amann R."/>
            <person name="Jetten M.S.M."/>
            <person name="Mascher T."/>
            <person name="Medema M.H."/>
            <person name="Devos D.P."/>
            <person name="Kaster A.-K."/>
            <person name="Ovreas L."/>
            <person name="Rohde M."/>
            <person name="Galperin M.Y."/>
            <person name="Jogler C."/>
        </authorList>
    </citation>
    <scope>NUCLEOTIDE SEQUENCE [LARGE SCALE GENOMIC DNA]</scope>
    <source>
        <strain evidence="8 9">Mal48</strain>
    </source>
</reference>
<dbReference type="RefSeq" id="WP_145199874.1">
    <property type="nucleotide sequence ID" value="NZ_CP036267.1"/>
</dbReference>
<comment type="cofactor">
    <cofactor evidence="1">
        <name>pyridoxal 5'-phosphate</name>
        <dbReference type="ChEBI" id="CHEBI:597326"/>
    </cofactor>
</comment>
<dbReference type="InterPro" id="IPR000192">
    <property type="entry name" value="Aminotrans_V_dom"/>
</dbReference>
<name>A0A517QPH1_9PLAN</name>
<comment type="catalytic activity">
    <reaction evidence="5">
        <text>(sulfur carrier)-H + L-cysteine = (sulfur carrier)-SH + L-alanine</text>
        <dbReference type="Rhea" id="RHEA:43892"/>
        <dbReference type="Rhea" id="RHEA-COMP:14737"/>
        <dbReference type="Rhea" id="RHEA-COMP:14739"/>
        <dbReference type="ChEBI" id="CHEBI:29917"/>
        <dbReference type="ChEBI" id="CHEBI:35235"/>
        <dbReference type="ChEBI" id="CHEBI:57972"/>
        <dbReference type="ChEBI" id="CHEBI:64428"/>
        <dbReference type="EC" id="2.8.1.7"/>
    </reaction>
</comment>
<dbReference type="OrthoDB" id="9804366at2"/>
<organism evidence="8 9">
    <name type="scientific">Thalassoglobus polymorphus</name>
    <dbReference type="NCBI Taxonomy" id="2527994"/>
    <lineage>
        <taxon>Bacteria</taxon>
        <taxon>Pseudomonadati</taxon>
        <taxon>Planctomycetota</taxon>
        <taxon>Planctomycetia</taxon>
        <taxon>Planctomycetales</taxon>
        <taxon>Planctomycetaceae</taxon>
        <taxon>Thalassoglobus</taxon>
    </lineage>
</organism>
<dbReference type="InterPro" id="IPR015424">
    <property type="entry name" value="PyrdxlP-dep_Trfase"/>
</dbReference>
<dbReference type="NCBIfam" id="TIGR01977">
    <property type="entry name" value="am_tr_V_EF2568"/>
    <property type="match status" value="1"/>
</dbReference>
<dbReference type="Gene3D" id="3.40.640.10">
    <property type="entry name" value="Type I PLP-dependent aspartate aminotransferase-like (Major domain)"/>
    <property type="match status" value="1"/>
</dbReference>
<dbReference type="GO" id="GO:0031071">
    <property type="term" value="F:cysteine desulfurase activity"/>
    <property type="evidence" value="ECO:0007669"/>
    <property type="project" value="UniProtKB-EC"/>
</dbReference>
<evidence type="ECO:0000256" key="5">
    <source>
        <dbReference type="ARBA" id="ARBA00050776"/>
    </source>
</evidence>
<gene>
    <name evidence="8" type="primary">csd_2</name>
    <name evidence="8" type="ORF">Mal48_27470</name>
</gene>
<dbReference type="InterPro" id="IPR010969">
    <property type="entry name" value="Cys_dSase-rel_unknwn_funct"/>
</dbReference>
<evidence type="ECO:0000256" key="2">
    <source>
        <dbReference type="ARBA" id="ARBA00010447"/>
    </source>
</evidence>
<keyword evidence="9" id="KW-1185">Reference proteome</keyword>
<feature type="region of interest" description="Disordered" evidence="6">
    <location>
        <begin position="227"/>
        <end position="256"/>
    </location>
</feature>
<dbReference type="EC" id="2.8.1.7" evidence="3"/>
<dbReference type="AlphaFoldDB" id="A0A517QPH1"/>
<evidence type="ECO:0000256" key="1">
    <source>
        <dbReference type="ARBA" id="ARBA00001933"/>
    </source>
</evidence>
<dbReference type="InterPro" id="IPR016454">
    <property type="entry name" value="Cysteine_dSase"/>
</dbReference>
<dbReference type="PANTHER" id="PTHR43586:SF4">
    <property type="entry name" value="ISOPENICILLIN N EPIMERASE"/>
    <property type="match status" value="1"/>
</dbReference>
<evidence type="ECO:0000313" key="9">
    <source>
        <dbReference type="Proteomes" id="UP000315724"/>
    </source>
</evidence>
<dbReference type="InterPro" id="IPR015421">
    <property type="entry name" value="PyrdxlP-dep_Trfase_major"/>
</dbReference>
<protein>
    <recommendedName>
        <fullName evidence="3">cysteine desulfurase</fullName>
        <ecNumber evidence="3">2.8.1.7</ecNumber>
    </recommendedName>
</protein>
<keyword evidence="4" id="KW-0663">Pyridoxal phosphate</keyword>
<evidence type="ECO:0000259" key="7">
    <source>
        <dbReference type="Pfam" id="PF00266"/>
    </source>
</evidence>
<feature type="domain" description="Aminotransferase class V" evidence="7">
    <location>
        <begin position="8"/>
        <end position="377"/>
    </location>
</feature>
<dbReference type="KEGG" id="tpol:Mal48_27470"/>
<evidence type="ECO:0000256" key="4">
    <source>
        <dbReference type="ARBA" id="ARBA00022898"/>
    </source>
</evidence>
<dbReference type="EMBL" id="CP036267">
    <property type="protein sequence ID" value="QDT33494.1"/>
    <property type="molecule type" value="Genomic_DNA"/>
</dbReference>
<dbReference type="SUPFAM" id="SSF53383">
    <property type="entry name" value="PLP-dependent transferases"/>
    <property type="match status" value="1"/>
</dbReference>
<dbReference type="PIRSF" id="PIRSF005572">
    <property type="entry name" value="NifS"/>
    <property type="match status" value="1"/>
</dbReference>